<dbReference type="PROSITE" id="PS51257">
    <property type="entry name" value="PROKAR_LIPOPROTEIN"/>
    <property type="match status" value="1"/>
</dbReference>
<dbReference type="Pfam" id="PF01547">
    <property type="entry name" value="SBP_bac_1"/>
    <property type="match status" value="1"/>
</dbReference>
<evidence type="ECO:0000313" key="3">
    <source>
        <dbReference type="Proteomes" id="UP000635245"/>
    </source>
</evidence>
<evidence type="ECO:0000256" key="1">
    <source>
        <dbReference type="SAM" id="SignalP"/>
    </source>
</evidence>
<sequence length="423" mass="46175">MIALHRKSRRVLATAATAVLLAAASACGPSTEDGKLVLEFPSWQADDESFSPFWHELIDAYEDEHPDVEIDFYQVPFDSFVAQQTTRFAAGDPPDIVHLPSSNAVEFAARGWLAPIDDRLAGTDVLEEWTPLQEQMKWDGRYYGLLLLGYGYALFYNEQLLADAGVPVPETPEQLLTAARAVSEQQGDSFGFGATTVQNPDNYTELTSFLVGNGGSWSEPDGRITAESADARTALEQYRQVLATAPAGIQSQQRNELFLNGQIAMLIDGPFLLSEVDSAAPEVREHLKVTAPPFEVVPGGVSNSLHLAAGSEPEVADAVWEFVELASQPRWQERYTQLTGVPAPREGSVTEQALSETPELELFARLADEAVDIFPESPQLRRNYGRVGDAVASAAIRLLATDQPVERVAQSLQRDLEGVGDDD</sequence>
<dbReference type="Proteomes" id="UP000635245">
    <property type="component" value="Unassembled WGS sequence"/>
</dbReference>
<feature type="signal peptide" evidence="1">
    <location>
        <begin position="1"/>
        <end position="26"/>
    </location>
</feature>
<accession>A0A934QRD6</accession>
<protein>
    <submittedName>
        <fullName evidence="2">Extracellular solute-binding protein</fullName>
    </submittedName>
</protein>
<dbReference type="EMBL" id="JAENJH010000002">
    <property type="protein sequence ID" value="MBK1784294.1"/>
    <property type="molecule type" value="Genomic_DNA"/>
</dbReference>
<dbReference type="SUPFAM" id="SSF53850">
    <property type="entry name" value="Periplasmic binding protein-like II"/>
    <property type="match status" value="1"/>
</dbReference>
<dbReference type="RefSeq" id="WP_200316576.1">
    <property type="nucleotide sequence ID" value="NZ_JAENJH010000002.1"/>
</dbReference>
<dbReference type="AlphaFoldDB" id="A0A934QRD6"/>
<dbReference type="InterPro" id="IPR006059">
    <property type="entry name" value="SBP"/>
</dbReference>
<gene>
    <name evidence="2" type="ORF">JHE00_08120</name>
</gene>
<name>A0A934QRD6_9PSEU</name>
<evidence type="ECO:0000313" key="2">
    <source>
        <dbReference type="EMBL" id="MBK1784294.1"/>
    </source>
</evidence>
<proteinExistence type="predicted"/>
<feature type="chain" id="PRO_5037174629" evidence="1">
    <location>
        <begin position="27"/>
        <end position="423"/>
    </location>
</feature>
<dbReference type="PANTHER" id="PTHR43649:SF12">
    <property type="entry name" value="DIACETYLCHITOBIOSE BINDING PROTEIN DASA"/>
    <property type="match status" value="1"/>
</dbReference>
<keyword evidence="1" id="KW-0732">Signal</keyword>
<keyword evidence="3" id="KW-1185">Reference proteome</keyword>
<dbReference type="InterPro" id="IPR050490">
    <property type="entry name" value="Bact_solute-bd_prot1"/>
</dbReference>
<comment type="caution">
    <text evidence="2">The sequence shown here is derived from an EMBL/GenBank/DDBJ whole genome shotgun (WGS) entry which is preliminary data.</text>
</comment>
<dbReference type="PANTHER" id="PTHR43649">
    <property type="entry name" value="ARABINOSE-BINDING PROTEIN-RELATED"/>
    <property type="match status" value="1"/>
</dbReference>
<dbReference type="Gene3D" id="3.40.190.10">
    <property type="entry name" value="Periplasmic binding protein-like II"/>
    <property type="match status" value="1"/>
</dbReference>
<reference evidence="2" key="1">
    <citation type="submission" date="2020-12" db="EMBL/GenBank/DDBJ databases">
        <title>Prauserella sp. ASG 168, a novel actinomycete isolated from cave rock.</title>
        <authorList>
            <person name="Suriyachadkun C."/>
        </authorList>
    </citation>
    <scope>NUCLEOTIDE SEQUENCE</scope>
    <source>
        <strain evidence="2">ASG 168</strain>
    </source>
</reference>
<organism evidence="2 3">
    <name type="scientific">Prauserella cavernicola</name>
    <dbReference type="NCBI Taxonomy" id="2800127"/>
    <lineage>
        <taxon>Bacteria</taxon>
        <taxon>Bacillati</taxon>
        <taxon>Actinomycetota</taxon>
        <taxon>Actinomycetes</taxon>
        <taxon>Pseudonocardiales</taxon>
        <taxon>Pseudonocardiaceae</taxon>
        <taxon>Prauserella</taxon>
    </lineage>
</organism>